<proteinExistence type="predicted"/>
<evidence type="ECO:0000256" key="2">
    <source>
        <dbReference type="ARBA" id="ARBA00022723"/>
    </source>
</evidence>
<dbReference type="InterPro" id="IPR001128">
    <property type="entry name" value="Cyt_P450"/>
</dbReference>
<organism evidence="5 6">
    <name type="scientific">Apiospora kogelbergensis</name>
    <dbReference type="NCBI Taxonomy" id="1337665"/>
    <lineage>
        <taxon>Eukaryota</taxon>
        <taxon>Fungi</taxon>
        <taxon>Dikarya</taxon>
        <taxon>Ascomycota</taxon>
        <taxon>Pezizomycotina</taxon>
        <taxon>Sordariomycetes</taxon>
        <taxon>Xylariomycetidae</taxon>
        <taxon>Amphisphaeriales</taxon>
        <taxon>Apiosporaceae</taxon>
        <taxon>Apiospora</taxon>
    </lineage>
</organism>
<keyword evidence="3" id="KW-0408">Iron</keyword>
<dbReference type="PANTHER" id="PTHR24305">
    <property type="entry name" value="CYTOCHROME P450"/>
    <property type="match status" value="1"/>
</dbReference>
<dbReference type="InterPro" id="IPR050121">
    <property type="entry name" value="Cytochrome_P450_monoxygenase"/>
</dbReference>
<feature type="chain" id="PRO_5043956904" description="Cytochrome P450" evidence="4">
    <location>
        <begin position="23"/>
        <end position="297"/>
    </location>
</feature>
<dbReference type="GO" id="GO:0004497">
    <property type="term" value="F:monooxygenase activity"/>
    <property type="evidence" value="ECO:0007669"/>
    <property type="project" value="InterPro"/>
</dbReference>
<dbReference type="EMBL" id="JAQQWP010000002">
    <property type="protein sequence ID" value="KAK8129578.1"/>
    <property type="molecule type" value="Genomic_DNA"/>
</dbReference>
<keyword evidence="1" id="KW-0349">Heme</keyword>
<dbReference type="InterPro" id="IPR002401">
    <property type="entry name" value="Cyt_P450_E_grp-I"/>
</dbReference>
<accession>A0AAW0R6Y5</accession>
<evidence type="ECO:0008006" key="7">
    <source>
        <dbReference type="Google" id="ProtNLM"/>
    </source>
</evidence>
<evidence type="ECO:0000313" key="5">
    <source>
        <dbReference type="EMBL" id="KAK8129578.1"/>
    </source>
</evidence>
<evidence type="ECO:0000256" key="4">
    <source>
        <dbReference type="SAM" id="SignalP"/>
    </source>
</evidence>
<dbReference type="GO" id="GO:0005506">
    <property type="term" value="F:iron ion binding"/>
    <property type="evidence" value="ECO:0007669"/>
    <property type="project" value="InterPro"/>
</dbReference>
<name>A0AAW0R6Y5_9PEZI</name>
<dbReference type="GO" id="GO:0016705">
    <property type="term" value="F:oxidoreductase activity, acting on paired donors, with incorporation or reduction of molecular oxygen"/>
    <property type="evidence" value="ECO:0007669"/>
    <property type="project" value="InterPro"/>
</dbReference>
<comment type="caution">
    <text evidence="5">The sequence shown here is derived from an EMBL/GenBank/DDBJ whole genome shotgun (WGS) entry which is preliminary data.</text>
</comment>
<keyword evidence="6" id="KW-1185">Reference proteome</keyword>
<dbReference type="SUPFAM" id="SSF48264">
    <property type="entry name" value="Cytochrome P450"/>
    <property type="match status" value="1"/>
</dbReference>
<keyword evidence="4" id="KW-0732">Signal</keyword>
<keyword evidence="2" id="KW-0479">Metal-binding</keyword>
<dbReference type="PANTHER" id="PTHR24305:SF161">
    <property type="entry name" value="P450, PUTATIVE (EUROFUNG)-RELATED"/>
    <property type="match status" value="1"/>
</dbReference>
<dbReference type="Pfam" id="PF00067">
    <property type="entry name" value="p450"/>
    <property type="match status" value="1"/>
</dbReference>
<dbReference type="AlphaFoldDB" id="A0AAW0R6Y5"/>
<gene>
    <name evidence="5" type="ORF">PG999_001958</name>
</gene>
<dbReference type="Gene3D" id="1.10.630.10">
    <property type="entry name" value="Cytochrome P450"/>
    <property type="match status" value="1"/>
</dbReference>
<dbReference type="GO" id="GO:0020037">
    <property type="term" value="F:heme binding"/>
    <property type="evidence" value="ECO:0007669"/>
    <property type="project" value="InterPro"/>
</dbReference>
<dbReference type="Proteomes" id="UP001392437">
    <property type="component" value="Unassembled WGS sequence"/>
</dbReference>
<evidence type="ECO:0000256" key="1">
    <source>
        <dbReference type="ARBA" id="ARBA00022617"/>
    </source>
</evidence>
<sequence>MLPLLSALFGLLLCTSWKDIYGFRQGHEPFIKSQFYDGGTFASHGVHSIVSERDVEAHSQMRKYLSHAFSDRSLNEQEELVSATILKFVDLVGERGERKGGWDIVKAYEMMTFDIIGDLAFGESFSGLEKDKPHQWIKIAMGALTQGALADMFKRFPGLTATFMPLLESKIRKLTEDTLTNEEFAIELVKHRIVRKDDARKDFMTRILEQRDPAQVSDLQLAAHASDFVLAGSETTATALGAITYYLLKAPVVMQRLQSEIRTAFSRYSEIDAQATQRLQYLRAVILEGLRIYPPCL</sequence>
<dbReference type="InterPro" id="IPR036396">
    <property type="entry name" value="Cyt_P450_sf"/>
</dbReference>
<evidence type="ECO:0000256" key="3">
    <source>
        <dbReference type="ARBA" id="ARBA00023004"/>
    </source>
</evidence>
<feature type="signal peptide" evidence="4">
    <location>
        <begin position="1"/>
        <end position="22"/>
    </location>
</feature>
<protein>
    <recommendedName>
        <fullName evidence="7">Cytochrome P450</fullName>
    </recommendedName>
</protein>
<reference evidence="5 6" key="1">
    <citation type="submission" date="2023-01" db="EMBL/GenBank/DDBJ databases">
        <title>Analysis of 21 Apiospora genomes using comparative genomics revels a genus with tremendous synthesis potential of carbohydrate active enzymes and secondary metabolites.</title>
        <authorList>
            <person name="Sorensen T."/>
        </authorList>
    </citation>
    <scope>NUCLEOTIDE SEQUENCE [LARGE SCALE GENOMIC DNA]</scope>
    <source>
        <strain evidence="5 6">CBS 117206</strain>
    </source>
</reference>
<evidence type="ECO:0000313" key="6">
    <source>
        <dbReference type="Proteomes" id="UP001392437"/>
    </source>
</evidence>
<dbReference type="PRINTS" id="PR00463">
    <property type="entry name" value="EP450I"/>
</dbReference>